<protein>
    <submittedName>
        <fullName evidence="2">Uncharacterized protein</fullName>
    </submittedName>
</protein>
<dbReference type="Proteomes" id="UP000053593">
    <property type="component" value="Unassembled WGS sequence"/>
</dbReference>
<dbReference type="AlphaFoldDB" id="A0A0D0C1M4"/>
<proteinExistence type="predicted"/>
<keyword evidence="3" id="KW-1185">Reference proteome</keyword>
<sequence>MAVSAKSRSSTSTSTNAGSVAGVSVVAFVIATASLLILLRRRRARFRHMQSRPFIAPLAASESSLDVVQAQTAHPISRGNTRQLKVSPRGAAISYRNPGTQSLPEMTAGPPNLQVDLEAGLTTTSPYPQTNEPAVEPMETHLRSLQYRITQMIDDVQRLQAWMENQESPPTYASE</sequence>
<keyword evidence="1" id="KW-1133">Transmembrane helix</keyword>
<name>A0A0D0C1M4_9AGAR</name>
<feature type="transmembrane region" description="Helical" evidence="1">
    <location>
        <begin position="20"/>
        <end position="39"/>
    </location>
</feature>
<evidence type="ECO:0000313" key="2">
    <source>
        <dbReference type="EMBL" id="KIK51667.1"/>
    </source>
</evidence>
<keyword evidence="1" id="KW-0472">Membrane</keyword>
<evidence type="ECO:0000313" key="3">
    <source>
        <dbReference type="Proteomes" id="UP000053593"/>
    </source>
</evidence>
<gene>
    <name evidence="2" type="ORF">GYMLUDRAFT_251880</name>
</gene>
<keyword evidence="1" id="KW-0812">Transmembrane</keyword>
<dbReference type="HOGENOM" id="CLU_1532728_0_0_1"/>
<dbReference type="EMBL" id="KN834858">
    <property type="protein sequence ID" value="KIK51667.1"/>
    <property type="molecule type" value="Genomic_DNA"/>
</dbReference>
<organism evidence="2 3">
    <name type="scientific">Collybiopsis luxurians FD-317 M1</name>
    <dbReference type="NCBI Taxonomy" id="944289"/>
    <lineage>
        <taxon>Eukaryota</taxon>
        <taxon>Fungi</taxon>
        <taxon>Dikarya</taxon>
        <taxon>Basidiomycota</taxon>
        <taxon>Agaricomycotina</taxon>
        <taxon>Agaricomycetes</taxon>
        <taxon>Agaricomycetidae</taxon>
        <taxon>Agaricales</taxon>
        <taxon>Marasmiineae</taxon>
        <taxon>Omphalotaceae</taxon>
        <taxon>Collybiopsis</taxon>
        <taxon>Collybiopsis luxurians</taxon>
    </lineage>
</organism>
<evidence type="ECO:0000256" key="1">
    <source>
        <dbReference type="SAM" id="Phobius"/>
    </source>
</evidence>
<accession>A0A0D0C1M4</accession>
<reference evidence="2 3" key="1">
    <citation type="submission" date="2014-04" db="EMBL/GenBank/DDBJ databases">
        <title>Evolutionary Origins and Diversification of the Mycorrhizal Mutualists.</title>
        <authorList>
            <consortium name="DOE Joint Genome Institute"/>
            <consortium name="Mycorrhizal Genomics Consortium"/>
            <person name="Kohler A."/>
            <person name="Kuo A."/>
            <person name="Nagy L.G."/>
            <person name="Floudas D."/>
            <person name="Copeland A."/>
            <person name="Barry K.W."/>
            <person name="Cichocki N."/>
            <person name="Veneault-Fourrey C."/>
            <person name="LaButti K."/>
            <person name="Lindquist E.A."/>
            <person name="Lipzen A."/>
            <person name="Lundell T."/>
            <person name="Morin E."/>
            <person name="Murat C."/>
            <person name="Riley R."/>
            <person name="Ohm R."/>
            <person name="Sun H."/>
            <person name="Tunlid A."/>
            <person name="Henrissat B."/>
            <person name="Grigoriev I.V."/>
            <person name="Hibbett D.S."/>
            <person name="Martin F."/>
        </authorList>
    </citation>
    <scope>NUCLEOTIDE SEQUENCE [LARGE SCALE GENOMIC DNA]</scope>
    <source>
        <strain evidence="2 3">FD-317 M1</strain>
    </source>
</reference>